<dbReference type="Gene3D" id="1.10.10.10">
    <property type="entry name" value="Winged helix-like DNA-binding domain superfamily/Winged helix DNA-binding domain"/>
    <property type="match status" value="1"/>
</dbReference>
<dbReference type="PANTHER" id="PTHR43537:SF5">
    <property type="entry name" value="UXU OPERON TRANSCRIPTIONAL REGULATOR"/>
    <property type="match status" value="1"/>
</dbReference>
<dbReference type="Gene3D" id="1.20.120.530">
    <property type="entry name" value="GntR ligand-binding domain-like"/>
    <property type="match status" value="1"/>
</dbReference>
<keyword evidence="3" id="KW-0804">Transcription</keyword>
<comment type="caution">
    <text evidence="5">The sequence shown here is derived from an EMBL/GenBank/DDBJ whole genome shotgun (WGS) entry which is preliminary data.</text>
</comment>
<dbReference type="SUPFAM" id="SSF46785">
    <property type="entry name" value="Winged helix' DNA-binding domain"/>
    <property type="match status" value="1"/>
</dbReference>
<evidence type="ECO:0000256" key="3">
    <source>
        <dbReference type="ARBA" id="ARBA00023163"/>
    </source>
</evidence>
<dbReference type="GO" id="GO:0003677">
    <property type="term" value="F:DNA binding"/>
    <property type="evidence" value="ECO:0007669"/>
    <property type="project" value="UniProtKB-KW"/>
</dbReference>
<dbReference type="GO" id="GO:0003700">
    <property type="term" value="F:DNA-binding transcription factor activity"/>
    <property type="evidence" value="ECO:0007669"/>
    <property type="project" value="InterPro"/>
</dbReference>
<dbReference type="CDD" id="cd07377">
    <property type="entry name" value="WHTH_GntR"/>
    <property type="match status" value="1"/>
</dbReference>
<dbReference type="PRINTS" id="PR00035">
    <property type="entry name" value="HTHGNTR"/>
</dbReference>
<dbReference type="RefSeq" id="WP_062997555.1">
    <property type="nucleotide sequence ID" value="NZ_BMMH01000005.1"/>
</dbReference>
<dbReference type="SMART" id="SM00345">
    <property type="entry name" value="HTH_GNTR"/>
    <property type="match status" value="1"/>
</dbReference>
<gene>
    <name evidence="5" type="ORF">GCM10011588_29990</name>
</gene>
<dbReference type="SMART" id="SM00895">
    <property type="entry name" value="FCD"/>
    <property type="match status" value="1"/>
</dbReference>
<dbReference type="Proteomes" id="UP000638263">
    <property type="component" value="Unassembled WGS sequence"/>
</dbReference>
<evidence type="ECO:0000259" key="4">
    <source>
        <dbReference type="PROSITE" id="PS50949"/>
    </source>
</evidence>
<reference evidence="5" key="2">
    <citation type="submission" date="2020-09" db="EMBL/GenBank/DDBJ databases">
        <authorList>
            <person name="Sun Q."/>
            <person name="Zhou Y."/>
        </authorList>
    </citation>
    <scope>NUCLEOTIDE SEQUENCE</scope>
    <source>
        <strain evidence="5">CGMCC 4.3508</strain>
    </source>
</reference>
<dbReference type="PROSITE" id="PS50949">
    <property type="entry name" value="HTH_GNTR"/>
    <property type="match status" value="1"/>
</dbReference>
<sequence>MTAMPDSTIVRVPKAGEMVAAHLRRQIVTGELKVGDALPSEAALMERYGISRPTLREAFRILESERIIIVRRGARGGARVMLPDTGTAGRYVGTLLQYKGTTLADVYEARMTVETSAVAVVARKRTATGLGRLEAMLAEGEQLLDDPEAYGRRHDLEFHRLLAELAGNETMMVMLDILFSIIECHNEKVLREHRGEPEHLAKCRAAQRSHAKLIELIRAKDAEKAVTFWRRHLIQVSEFMIGDPGETVLDVLP</sequence>
<keyword evidence="1" id="KW-0805">Transcription regulation</keyword>
<dbReference type="PANTHER" id="PTHR43537">
    <property type="entry name" value="TRANSCRIPTIONAL REGULATOR, GNTR FAMILY"/>
    <property type="match status" value="1"/>
</dbReference>
<evidence type="ECO:0000313" key="5">
    <source>
        <dbReference type="EMBL" id="GGL13574.1"/>
    </source>
</evidence>
<dbReference type="InterPro" id="IPR036390">
    <property type="entry name" value="WH_DNA-bd_sf"/>
</dbReference>
<evidence type="ECO:0000256" key="1">
    <source>
        <dbReference type="ARBA" id="ARBA00023015"/>
    </source>
</evidence>
<proteinExistence type="predicted"/>
<dbReference type="InterPro" id="IPR008920">
    <property type="entry name" value="TF_FadR/GntR_C"/>
</dbReference>
<feature type="domain" description="HTH gntR-type" evidence="4">
    <location>
        <begin position="13"/>
        <end position="83"/>
    </location>
</feature>
<dbReference type="AlphaFoldDB" id="A0A917RM40"/>
<evidence type="ECO:0000313" key="6">
    <source>
        <dbReference type="Proteomes" id="UP000638263"/>
    </source>
</evidence>
<organism evidence="5 6">
    <name type="scientific">Nocardia jinanensis</name>
    <dbReference type="NCBI Taxonomy" id="382504"/>
    <lineage>
        <taxon>Bacteria</taxon>
        <taxon>Bacillati</taxon>
        <taxon>Actinomycetota</taxon>
        <taxon>Actinomycetes</taxon>
        <taxon>Mycobacteriales</taxon>
        <taxon>Nocardiaceae</taxon>
        <taxon>Nocardia</taxon>
    </lineage>
</organism>
<protein>
    <submittedName>
        <fullName evidence="5">GntR family transcriptional regulator</fullName>
    </submittedName>
</protein>
<dbReference type="InterPro" id="IPR000524">
    <property type="entry name" value="Tscrpt_reg_HTH_GntR"/>
</dbReference>
<reference evidence="5" key="1">
    <citation type="journal article" date="2014" name="Int. J. Syst. Evol. Microbiol.">
        <title>Complete genome sequence of Corynebacterium casei LMG S-19264T (=DSM 44701T), isolated from a smear-ripened cheese.</title>
        <authorList>
            <consortium name="US DOE Joint Genome Institute (JGI-PGF)"/>
            <person name="Walter F."/>
            <person name="Albersmeier A."/>
            <person name="Kalinowski J."/>
            <person name="Ruckert C."/>
        </authorList>
    </citation>
    <scope>NUCLEOTIDE SEQUENCE</scope>
    <source>
        <strain evidence="5">CGMCC 4.3508</strain>
    </source>
</reference>
<dbReference type="InterPro" id="IPR036388">
    <property type="entry name" value="WH-like_DNA-bd_sf"/>
</dbReference>
<keyword evidence="2" id="KW-0238">DNA-binding</keyword>
<dbReference type="Pfam" id="PF07729">
    <property type="entry name" value="FCD"/>
    <property type="match status" value="1"/>
</dbReference>
<dbReference type="EMBL" id="BMMH01000005">
    <property type="protein sequence ID" value="GGL13574.1"/>
    <property type="molecule type" value="Genomic_DNA"/>
</dbReference>
<dbReference type="InterPro" id="IPR011711">
    <property type="entry name" value="GntR_C"/>
</dbReference>
<dbReference type="SUPFAM" id="SSF48008">
    <property type="entry name" value="GntR ligand-binding domain-like"/>
    <property type="match status" value="1"/>
</dbReference>
<name>A0A917RM40_9NOCA</name>
<accession>A0A917RM40</accession>
<keyword evidence="6" id="KW-1185">Reference proteome</keyword>
<dbReference type="Pfam" id="PF00392">
    <property type="entry name" value="GntR"/>
    <property type="match status" value="1"/>
</dbReference>
<evidence type="ECO:0000256" key="2">
    <source>
        <dbReference type="ARBA" id="ARBA00023125"/>
    </source>
</evidence>